<dbReference type="Gene3D" id="2.40.30.10">
    <property type="entry name" value="Translation factors"/>
    <property type="match status" value="1"/>
</dbReference>
<dbReference type="Pfam" id="PF00175">
    <property type="entry name" value="NAD_binding_1"/>
    <property type="match status" value="1"/>
</dbReference>
<name>I3ZBX4_TERRK</name>
<dbReference type="GO" id="GO:0030151">
    <property type="term" value="F:molybdenum ion binding"/>
    <property type="evidence" value="ECO:0007669"/>
    <property type="project" value="InterPro"/>
</dbReference>
<sequence>MGTLVSINVGPPRDIEWQGRMVHTAVWKRPVEGRVMARHLNIDGDGQGDLAGHGGEHRAVMVYQIASYHYWEQLLGVSSLEMGAFGENLTVDGLADDQVCIGDRYRIGTAVFEVTQPRVTCYRVGLRMNNPQMPALLVSHRRPGFYCRVITEGEIVAGDDIVKVASGPQTVTVAEIDALLYLPGHPRDRLQNALGVPALSAGWRSSLEALLATEESTGNAGLAPSSAPPPPWTGFRSFRVAAVQQESNAVRSFVLEAEDKTTLPHPLAGQYLALRLAIDGAQGTVVRSYSLSGAPDAGIYRISVKRTAGVASQYLHDHVHVGDLLPVSAPRGSFTLAQNERPVVLLSAGIGVTPLLAMLHALALDAGESRRQVWWCYGARSGKEHPFAGEVRSLLARLPLNRSVVAYSQPDPGDLAGQSYDIQGHLEVAHLQSIGLPAEADFYLCGPTAFLAQMSAGLHGWGVDASRVHSETFGAGEALTPGIAATRASSPHPPPGTAGEGPGVSFTRSGLTVPWNPQFGSLLAFAEACDVPVRWSCRVGVCHNCESGLIGGSVAYAPEPLDRPAGGNVLLCCSTPTSQVELDL</sequence>
<dbReference type="Pfam" id="PF03473">
    <property type="entry name" value="MOSC"/>
    <property type="match status" value="1"/>
</dbReference>
<dbReference type="Gene3D" id="2.40.33.20">
    <property type="entry name" value="PK beta-barrel domain-like"/>
    <property type="match status" value="1"/>
</dbReference>
<evidence type="ECO:0000259" key="3">
    <source>
        <dbReference type="PROSITE" id="PS51384"/>
    </source>
</evidence>
<dbReference type="RefSeq" id="WP_014784311.1">
    <property type="nucleotide sequence ID" value="NC_018014.1"/>
</dbReference>
<feature type="domain" description="FAD-binding FR-type" evidence="3">
    <location>
        <begin position="233"/>
        <end position="337"/>
    </location>
</feature>
<dbReference type="eggNOG" id="COG2258">
    <property type="taxonomic scope" value="Bacteria"/>
</dbReference>
<dbReference type="OrthoDB" id="9786134at2"/>
<dbReference type="InterPro" id="IPR008333">
    <property type="entry name" value="Cbr1-like_FAD-bd_dom"/>
</dbReference>
<proteinExistence type="predicted"/>
<dbReference type="EMBL" id="CP003379">
    <property type="protein sequence ID" value="AFL86742.1"/>
    <property type="molecule type" value="Genomic_DNA"/>
</dbReference>
<dbReference type="SUPFAM" id="SSF63380">
    <property type="entry name" value="Riboflavin synthase domain-like"/>
    <property type="match status" value="1"/>
</dbReference>
<organism evidence="4 5">
    <name type="scientific">Terriglobus roseus (strain DSM 18391 / NRRL B-41598 / KBS 63)</name>
    <dbReference type="NCBI Taxonomy" id="926566"/>
    <lineage>
        <taxon>Bacteria</taxon>
        <taxon>Pseudomonadati</taxon>
        <taxon>Acidobacteriota</taxon>
        <taxon>Terriglobia</taxon>
        <taxon>Terriglobales</taxon>
        <taxon>Acidobacteriaceae</taxon>
        <taxon>Terriglobus</taxon>
    </lineage>
</organism>
<evidence type="ECO:0000313" key="4">
    <source>
        <dbReference type="EMBL" id="AFL86742.1"/>
    </source>
</evidence>
<feature type="domain" description="MOSC" evidence="2">
    <location>
        <begin position="29"/>
        <end position="164"/>
    </location>
</feature>
<dbReference type="Gene3D" id="3.10.20.30">
    <property type="match status" value="1"/>
</dbReference>
<dbReference type="Proteomes" id="UP000006056">
    <property type="component" value="Chromosome"/>
</dbReference>
<dbReference type="KEGG" id="trs:Terro_0394"/>
<reference evidence="4 5" key="1">
    <citation type="submission" date="2012-06" db="EMBL/GenBank/DDBJ databases">
        <title>Complete genome of Terriglobus roseus DSM 18391.</title>
        <authorList>
            <consortium name="US DOE Joint Genome Institute (JGI-PGF)"/>
            <person name="Lucas S."/>
            <person name="Copeland A."/>
            <person name="Lapidus A."/>
            <person name="Glavina del Rio T."/>
            <person name="Dalin E."/>
            <person name="Tice H."/>
            <person name="Bruce D."/>
            <person name="Goodwin L."/>
            <person name="Pitluck S."/>
            <person name="Peters L."/>
            <person name="Mikhailova N."/>
            <person name="Munk A.C.C."/>
            <person name="Kyrpides N."/>
            <person name="Mavromatis K."/>
            <person name="Ivanova N."/>
            <person name="Brettin T."/>
            <person name="Detter J.C."/>
            <person name="Han C."/>
            <person name="Larimer F."/>
            <person name="Land M."/>
            <person name="Hauser L."/>
            <person name="Markowitz V."/>
            <person name="Cheng J.-F."/>
            <person name="Hugenholtz P."/>
            <person name="Woyke T."/>
            <person name="Wu D."/>
            <person name="Brambilla E."/>
            <person name="Klenk H.-P."/>
            <person name="Eisen J.A."/>
        </authorList>
    </citation>
    <scope>NUCLEOTIDE SEQUENCE [LARGE SCALE GENOMIC DNA]</scope>
    <source>
        <strain evidence="5">DSM 18391 / NRRL B-41598 / KBS 63</strain>
    </source>
</reference>
<dbReference type="InterPro" id="IPR001041">
    <property type="entry name" value="2Fe-2S_ferredoxin-type"/>
</dbReference>
<dbReference type="InterPro" id="IPR005302">
    <property type="entry name" value="MoCF_Sase_C"/>
</dbReference>
<feature type="region of interest" description="Disordered" evidence="1">
    <location>
        <begin position="484"/>
        <end position="505"/>
    </location>
</feature>
<dbReference type="PROSITE" id="PS51384">
    <property type="entry name" value="FAD_FR"/>
    <property type="match status" value="1"/>
</dbReference>
<dbReference type="PATRIC" id="fig|926566.3.peg.396"/>
<dbReference type="InterPro" id="IPR012675">
    <property type="entry name" value="Beta-grasp_dom_sf"/>
</dbReference>
<dbReference type="Pfam" id="PF00111">
    <property type="entry name" value="Fer2"/>
    <property type="match status" value="1"/>
</dbReference>
<dbReference type="InterPro" id="IPR011037">
    <property type="entry name" value="Pyrv_Knase-like_insert_dom_sf"/>
</dbReference>
<dbReference type="GO" id="GO:0016491">
    <property type="term" value="F:oxidoreductase activity"/>
    <property type="evidence" value="ECO:0007669"/>
    <property type="project" value="InterPro"/>
</dbReference>
<dbReference type="PRINTS" id="PR00409">
    <property type="entry name" value="PHDIOXRDTASE"/>
</dbReference>
<dbReference type="SUPFAM" id="SSF52343">
    <property type="entry name" value="Ferredoxin reductase-like, C-terminal NADP-linked domain"/>
    <property type="match status" value="1"/>
</dbReference>
<dbReference type="Gene3D" id="3.40.50.80">
    <property type="entry name" value="Nucleotide-binding domain of ferredoxin-NADP reductase (FNR) module"/>
    <property type="match status" value="1"/>
</dbReference>
<dbReference type="PROSITE" id="PS51340">
    <property type="entry name" value="MOSC"/>
    <property type="match status" value="1"/>
</dbReference>
<dbReference type="GO" id="GO:0030170">
    <property type="term" value="F:pyridoxal phosphate binding"/>
    <property type="evidence" value="ECO:0007669"/>
    <property type="project" value="InterPro"/>
</dbReference>
<protein>
    <submittedName>
        <fullName evidence="4">Flavodoxin reductase family protein</fullName>
    </submittedName>
</protein>
<evidence type="ECO:0000256" key="1">
    <source>
        <dbReference type="SAM" id="MobiDB-lite"/>
    </source>
</evidence>
<dbReference type="Pfam" id="PF00970">
    <property type="entry name" value="FAD_binding_6"/>
    <property type="match status" value="1"/>
</dbReference>
<dbReference type="InterPro" id="IPR036010">
    <property type="entry name" value="2Fe-2S_ferredoxin-like_sf"/>
</dbReference>
<evidence type="ECO:0000313" key="5">
    <source>
        <dbReference type="Proteomes" id="UP000006056"/>
    </source>
</evidence>
<dbReference type="InterPro" id="IPR005163">
    <property type="entry name" value="Tri_helical_YiiM-like"/>
</dbReference>
<evidence type="ECO:0000259" key="2">
    <source>
        <dbReference type="PROSITE" id="PS51340"/>
    </source>
</evidence>
<accession>I3ZBX4</accession>
<gene>
    <name evidence="4" type="ordered locus">Terro_0394</name>
</gene>
<dbReference type="SUPFAM" id="SSF50800">
    <property type="entry name" value="PK beta-barrel domain-like"/>
    <property type="match status" value="1"/>
</dbReference>
<dbReference type="InterPro" id="IPR001433">
    <property type="entry name" value="OxRdtase_FAD/NAD-bd"/>
</dbReference>
<dbReference type="HOGENOM" id="CLU_033218_0_0_0"/>
<dbReference type="InterPro" id="IPR052353">
    <property type="entry name" value="Benzoxazolinone_Detox_Enz"/>
</dbReference>
<dbReference type="InterPro" id="IPR039261">
    <property type="entry name" value="FNR_nucleotide-bd"/>
</dbReference>
<dbReference type="PANTHER" id="PTHR30212:SF2">
    <property type="entry name" value="PROTEIN YIIM"/>
    <property type="match status" value="1"/>
</dbReference>
<dbReference type="InterPro" id="IPR017938">
    <property type="entry name" value="Riboflavin_synthase-like_b-brl"/>
</dbReference>
<dbReference type="AlphaFoldDB" id="I3ZBX4"/>
<dbReference type="InterPro" id="IPR017927">
    <property type="entry name" value="FAD-bd_FR_type"/>
</dbReference>
<dbReference type="Pfam" id="PF03475">
    <property type="entry name" value="YiiM_3-alpha"/>
    <property type="match status" value="1"/>
</dbReference>
<keyword evidence="5" id="KW-1185">Reference proteome</keyword>
<dbReference type="GO" id="GO:0051536">
    <property type="term" value="F:iron-sulfur cluster binding"/>
    <property type="evidence" value="ECO:0007669"/>
    <property type="project" value="InterPro"/>
</dbReference>
<dbReference type="CDD" id="cd00207">
    <property type="entry name" value="fer2"/>
    <property type="match status" value="1"/>
</dbReference>
<dbReference type="CDD" id="cd06184">
    <property type="entry name" value="flavohem_like_fad_nad_binding"/>
    <property type="match status" value="1"/>
</dbReference>
<dbReference type="PANTHER" id="PTHR30212">
    <property type="entry name" value="PROTEIN YIIM"/>
    <property type="match status" value="1"/>
</dbReference>
<dbReference type="STRING" id="926566.Terro_0394"/>
<dbReference type="SUPFAM" id="SSF54292">
    <property type="entry name" value="2Fe-2S ferredoxin-like"/>
    <property type="match status" value="1"/>
</dbReference>
<dbReference type="eggNOG" id="COG1018">
    <property type="taxonomic scope" value="Bacteria"/>
</dbReference>